<protein>
    <recommendedName>
        <fullName evidence="3">Transglutaminase-like domain-containing protein</fullName>
    </recommendedName>
</protein>
<gene>
    <name evidence="4" type="ORF">K040078D81_18610</name>
</gene>
<evidence type="ECO:0000313" key="5">
    <source>
        <dbReference type="Proteomes" id="UP001600943"/>
    </source>
</evidence>
<feature type="region of interest" description="Disordered" evidence="1">
    <location>
        <begin position="446"/>
        <end position="529"/>
    </location>
</feature>
<sequence length="669" mass="74335">MIEVTGLLCICVILGLLLMYLTVSLAKQGGIFYFITFSLVFAAMMQKAEFKTGTLCLLAVFHLGNRMAGVAAKTNQKPGQTRRSIYKNAGRVIPVLAVLLLLAMGIAQKGAAGHMETLYEAPLKTGDRVWRMAAGMWLPESLKGQINRGGLYPSGREQMEVIVSGKPEEALYLKNFVGDVYENGSWKVSDREKFYESLDGQYAAQEGADARKYFENRQFYMIRYILANMEGVYGGENMPGEKNVELKSLAAENRTASIPYIYREEYGDDKVHRGTMYTEQDFKEVLAMADADTIARFEQEESAYKTFVEQSCLTVPEEEVPRLVRLCGENEKSGAEEVSGFIRSWLQSKAAYSLNPGVVPIGKDPAEYFIFEQGKGYCQHFATAAALMFRSYGIPSRYAVGFRVTPDLFEQQEDGRYRAVVTDEQAHAWAEIYSRGEGWIPVETTPAAGELPVGAGAESEENMPNAETAAGTAGEEDETGQEPETEQEDPNVPNEMTGQEQAGNMEDADETEADQKDGSSGKSGQSGQGSVRSFFLRMAPVFAVIGLIVFVWGSILLRRYLILCRQEKYGTGQIMVRMLEVLGLAGEMKDCDAMGADFPESLSNAVPSVTKKEAGQIQRAALQESFGKEELSGMQGRDARRVYKKVCAAVYERLPWYKKIYFRYGKVYR</sequence>
<evidence type="ECO:0000256" key="1">
    <source>
        <dbReference type="SAM" id="MobiDB-lite"/>
    </source>
</evidence>
<dbReference type="PANTHER" id="PTHR42736">
    <property type="entry name" value="PROTEIN-GLUTAMINE GAMMA-GLUTAMYLTRANSFERASE"/>
    <property type="match status" value="1"/>
</dbReference>
<reference evidence="4 5" key="1">
    <citation type="submission" date="2024-04" db="EMBL/GenBank/DDBJ databases">
        <title>Defined microbial consortia suppress multidrug-resistant proinflammatory Enterobacteriaceae via ecological control.</title>
        <authorList>
            <person name="Furuichi M."/>
            <person name="Kawaguchi T."/>
            <person name="Pust M."/>
            <person name="Yasuma K."/>
            <person name="Plichta D."/>
            <person name="Hasegawa N."/>
            <person name="Ohya T."/>
            <person name="Bhattarai S."/>
            <person name="Sasajima S."/>
            <person name="Aoto Y."/>
            <person name="Tuganbaev T."/>
            <person name="Yaginuma M."/>
            <person name="Ueda M."/>
            <person name="Okahashi N."/>
            <person name="Amafuji K."/>
            <person name="Kiridooshi Y."/>
            <person name="Sugita K."/>
            <person name="Strazar M."/>
            <person name="Skelly A."/>
            <person name="Suda W."/>
            <person name="Hattori M."/>
            <person name="Nakamoto N."/>
            <person name="Caballero S."/>
            <person name="Norman J."/>
            <person name="Olle B."/>
            <person name="Tanoue T."/>
            <person name="Arita M."/>
            <person name="Bucci V."/>
            <person name="Atarashi K."/>
            <person name="Xavier R."/>
            <person name="Honda K."/>
        </authorList>
    </citation>
    <scope>NUCLEOTIDE SEQUENCE [LARGE SCALE GENOMIC DNA]</scope>
    <source>
        <strain evidence="5">k04-0078-D8-1</strain>
    </source>
</reference>
<keyword evidence="2" id="KW-1133">Transmembrane helix</keyword>
<feature type="compositionally biased region" description="Low complexity" evidence="1">
    <location>
        <begin position="520"/>
        <end position="529"/>
    </location>
</feature>
<dbReference type="Pfam" id="PF01841">
    <property type="entry name" value="Transglut_core"/>
    <property type="match status" value="1"/>
</dbReference>
<feature type="transmembrane region" description="Helical" evidence="2">
    <location>
        <begin position="89"/>
        <end position="107"/>
    </location>
</feature>
<accession>A0ABQ0B8G0</accession>
<evidence type="ECO:0000256" key="2">
    <source>
        <dbReference type="SAM" id="Phobius"/>
    </source>
</evidence>
<dbReference type="InterPro" id="IPR038765">
    <property type="entry name" value="Papain-like_cys_pep_sf"/>
</dbReference>
<feature type="compositionally biased region" description="Acidic residues" evidence="1">
    <location>
        <begin position="474"/>
        <end position="489"/>
    </location>
</feature>
<feature type="domain" description="Transglutaminase-like" evidence="3">
    <location>
        <begin position="370"/>
        <end position="446"/>
    </location>
</feature>
<dbReference type="EMBL" id="BAABYW010000001">
    <property type="protein sequence ID" value="GAA6407744.1"/>
    <property type="molecule type" value="Genomic_DNA"/>
</dbReference>
<dbReference type="InterPro" id="IPR002931">
    <property type="entry name" value="Transglutaminase-like"/>
</dbReference>
<dbReference type="Gene3D" id="3.10.620.30">
    <property type="match status" value="1"/>
</dbReference>
<dbReference type="SUPFAM" id="SSF54001">
    <property type="entry name" value="Cysteine proteinases"/>
    <property type="match status" value="1"/>
</dbReference>
<evidence type="ECO:0000313" key="4">
    <source>
        <dbReference type="EMBL" id="GAA6407744.1"/>
    </source>
</evidence>
<comment type="caution">
    <text evidence="4">The sequence shown here is derived from an EMBL/GenBank/DDBJ whole genome shotgun (WGS) entry which is preliminary data.</text>
</comment>
<dbReference type="Proteomes" id="UP001600943">
    <property type="component" value="Unassembled WGS sequence"/>
</dbReference>
<name>A0ABQ0B8G0_9FIRM</name>
<dbReference type="InterPro" id="IPR052901">
    <property type="entry name" value="Bact_TGase-like"/>
</dbReference>
<dbReference type="PANTHER" id="PTHR42736:SF1">
    <property type="entry name" value="PROTEIN-GLUTAMINE GAMMA-GLUTAMYLTRANSFERASE"/>
    <property type="match status" value="1"/>
</dbReference>
<keyword evidence="2" id="KW-0812">Transmembrane</keyword>
<feature type="transmembrane region" description="Helical" evidence="2">
    <location>
        <begin position="534"/>
        <end position="557"/>
    </location>
</feature>
<keyword evidence="2" id="KW-0472">Membrane</keyword>
<dbReference type="SMART" id="SM00460">
    <property type="entry name" value="TGc"/>
    <property type="match status" value="1"/>
</dbReference>
<keyword evidence="5" id="KW-1185">Reference proteome</keyword>
<organism evidence="4 5">
    <name type="scientific">Blautia hominis</name>
    <dbReference type="NCBI Taxonomy" id="2025493"/>
    <lineage>
        <taxon>Bacteria</taxon>
        <taxon>Bacillati</taxon>
        <taxon>Bacillota</taxon>
        <taxon>Clostridia</taxon>
        <taxon>Lachnospirales</taxon>
        <taxon>Lachnospiraceae</taxon>
        <taxon>Blautia</taxon>
    </lineage>
</organism>
<proteinExistence type="predicted"/>
<evidence type="ECO:0000259" key="3">
    <source>
        <dbReference type="SMART" id="SM00460"/>
    </source>
</evidence>